<reference evidence="2" key="2">
    <citation type="journal article" date="2019" name="Mol. Plant Microbe Interact.">
        <title>Genome sequence resources for four phytopathogenic fungi from the Colletotrichum orbiculare species complex.</title>
        <authorList>
            <person name="Gan P."/>
            <person name="Tsushima A."/>
            <person name="Narusaka M."/>
            <person name="Narusaka Y."/>
            <person name="Takano Y."/>
            <person name="Kubo Y."/>
            <person name="Shirasu K."/>
        </authorList>
    </citation>
    <scope>GENOME REANNOTATION</scope>
    <source>
        <strain evidence="2">104-T / ATCC 96160 / CBS 514.97 / LARS 414 / MAFF 240422</strain>
    </source>
</reference>
<protein>
    <submittedName>
        <fullName evidence="1">Uncharacterized protein</fullName>
    </submittedName>
</protein>
<name>A0A484FNH9_COLOR</name>
<dbReference type="AlphaFoldDB" id="A0A484FNH9"/>
<comment type="caution">
    <text evidence="1">The sequence shown here is derived from an EMBL/GenBank/DDBJ whole genome shotgun (WGS) entry which is preliminary data.</text>
</comment>
<accession>A0A484FNH9</accession>
<evidence type="ECO:0000313" key="1">
    <source>
        <dbReference type="EMBL" id="TDZ19870.1"/>
    </source>
</evidence>
<proteinExistence type="predicted"/>
<reference evidence="2" key="1">
    <citation type="journal article" date="2013" name="New Phytol.">
        <title>Comparative genomic and transcriptomic analyses reveal the hemibiotrophic stage shift of Colletotrichum fungi.</title>
        <authorList>
            <person name="Gan P."/>
            <person name="Ikeda K."/>
            <person name="Irieda H."/>
            <person name="Narusaka M."/>
            <person name="O'Connell R.J."/>
            <person name="Narusaka Y."/>
            <person name="Takano Y."/>
            <person name="Kubo Y."/>
            <person name="Shirasu K."/>
        </authorList>
    </citation>
    <scope>NUCLEOTIDE SEQUENCE [LARGE SCALE GENOMIC DNA]</scope>
    <source>
        <strain evidence="2">104-T / ATCC 96160 / CBS 514.97 / LARS 414 / MAFF 240422</strain>
    </source>
</reference>
<keyword evidence="2" id="KW-1185">Reference proteome</keyword>
<sequence length="80" mass="9037">MSKYFTHLDPRLVAVDHWSNSKFSNLRRPFSVEHYNILPTVPAVTQMVTPDASNCLAGWPNGKASEHDAPWNQEILTGLM</sequence>
<gene>
    <name evidence="1" type="ORF">Cob_v007103</name>
</gene>
<dbReference type="Proteomes" id="UP000014480">
    <property type="component" value="Unassembled WGS sequence"/>
</dbReference>
<evidence type="ECO:0000313" key="2">
    <source>
        <dbReference type="Proteomes" id="UP000014480"/>
    </source>
</evidence>
<dbReference type="EMBL" id="AMCV02000018">
    <property type="protein sequence ID" value="TDZ19870.1"/>
    <property type="molecule type" value="Genomic_DNA"/>
</dbReference>
<organism evidence="1 2">
    <name type="scientific">Colletotrichum orbiculare (strain 104-T / ATCC 96160 / CBS 514.97 / LARS 414 / MAFF 240422)</name>
    <name type="common">Cucumber anthracnose fungus</name>
    <name type="synonym">Colletotrichum lagenarium</name>
    <dbReference type="NCBI Taxonomy" id="1213857"/>
    <lineage>
        <taxon>Eukaryota</taxon>
        <taxon>Fungi</taxon>
        <taxon>Dikarya</taxon>
        <taxon>Ascomycota</taxon>
        <taxon>Pezizomycotina</taxon>
        <taxon>Sordariomycetes</taxon>
        <taxon>Hypocreomycetidae</taxon>
        <taxon>Glomerellales</taxon>
        <taxon>Glomerellaceae</taxon>
        <taxon>Colletotrichum</taxon>
        <taxon>Colletotrichum orbiculare species complex</taxon>
    </lineage>
</organism>